<dbReference type="GO" id="GO:0008615">
    <property type="term" value="P:pyridoxine biosynthetic process"/>
    <property type="evidence" value="ECO:0007669"/>
    <property type="project" value="UniProtKB-UniRule"/>
</dbReference>
<feature type="binding site" evidence="7">
    <location>
        <position position="166"/>
    </location>
    <ligand>
        <name>a divalent metal cation</name>
        <dbReference type="ChEBI" id="CHEBI:60240"/>
        <note>ligand shared between dimeric partners</note>
    </ligand>
</feature>
<keyword evidence="2 7" id="KW-0479">Metal-binding</keyword>
<dbReference type="GO" id="GO:0008270">
    <property type="term" value="F:zinc ion binding"/>
    <property type="evidence" value="ECO:0007669"/>
    <property type="project" value="UniProtKB-UniRule"/>
</dbReference>
<evidence type="ECO:0000256" key="4">
    <source>
        <dbReference type="ARBA" id="ARBA00023002"/>
    </source>
</evidence>
<dbReference type="GO" id="GO:0050570">
    <property type="term" value="F:4-hydroxythreonine-4-phosphate dehydrogenase activity"/>
    <property type="evidence" value="ECO:0007669"/>
    <property type="project" value="UniProtKB-UniRule"/>
</dbReference>
<dbReference type="EC" id="1.1.1.262" evidence="7"/>
<keyword evidence="5 7" id="KW-0520">NAD</keyword>
<dbReference type="Pfam" id="PF04166">
    <property type="entry name" value="PdxA"/>
    <property type="match status" value="1"/>
</dbReference>
<reference evidence="8" key="1">
    <citation type="submission" date="2016-04" db="EMBL/GenBank/DDBJ databases">
        <authorList>
            <person name="Evans L.H."/>
            <person name="Alamgir A."/>
            <person name="Owens N."/>
            <person name="Weber N.D."/>
            <person name="Virtaneva K."/>
            <person name="Barbian K."/>
            <person name="Babar A."/>
            <person name="Rosenke K."/>
        </authorList>
    </citation>
    <scope>NUCLEOTIDE SEQUENCE</scope>
    <source>
        <strain evidence="8">86</strain>
    </source>
</reference>
<keyword evidence="1 7" id="KW-0963">Cytoplasm</keyword>
<comment type="cofactor">
    <cofactor evidence="7">
        <name>Zn(2+)</name>
        <dbReference type="ChEBI" id="CHEBI:29105"/>
    </cofactor>
    <cofactor evidence="7">
        <name>Mg(2+)</name>
        <dbReference type="ChEBI" id="CHEBI:18420"/>
    </cofactor>
    <cofactor evidence="7">
        <name>Co(2+)</name>
        <dbReference type="ChEBI" id="CHEBI:48828"/>
    </cofactor>
    <text evidence="7">Binds 1 divalent metal cation per subunit. Can use ions such as Zn(2+), Mg(2+) or Co(2+).</text>
</comment>
<evidence type="ECO:0000256" key="6">
    <source>
        <dbReference type="ARBA" id="ARBA00023096"/>
    </source>
</evidence>
<sequence>MSAPLALSFGEPAGIGPDLILAAWSLKDSVAVPPFVAIADPAVLHARAKALGVAIPLVEVSEFSAETFAAALPVLAVRCAAPGVCGAPDPANAAAVTEAIATGVRLCREGRAAALVTAPIHKAALAAGGFRHPGHTEFLGELAGPGHTPIMMLAGGGLRVVPLTVHCALSEVPTRLRSAPLADVARAVLRALAADFGVARPRLAVAGLNPHAGEDGLMGREEAEILAPVLDALRAEGHRVLGPLPADTMFHAEARATYDAALCMYHDQALIPLKTLDFHGGVNVTLNLPFVRTSPDHGTALTLAGTGKARPDSLIAALRMAADIAEARAR</sequence>
<name>A0A212KLH2_9PROT</name>
<dbReference type="GO" id="GO:0000287">
    <property type="term" value="F:magnesium ion binding"/>
    <property type="evidence" value="ECO:0007669"/>
    <property type="project" value="UniProtKB-UniRule"/>
</dbReference>
<comment type="miscellaneous">
    <text evidence="7">The active site is located at the dimer interface.</text>
</comment>
<keyword evidence="6 7" id="KW-0664">Pyridoxine biosynthesis</keyword>
<dbReference type="NCBIfam" id="NF003699">
    <property type="entry name" value="PRK05312.1"/>
    <property type="match status" value="1"/>
</dbReference>
<evidence type="ECO:0000256" key="2">
    <source>
        <dbReference type="ARBA" id="ARBA00022723"/>
    </source>
</evidence>
<feature type="binding site" evidence="7">
    <location>
        <position position="274"/>
    </location>
    <ligand>
        <name>substrate</name>
    </ligand>
</feature>
<evidence type="ECO:0000256" key="5">
    <source>
        <dbReference type="ARBA" id="ARBA00023027"/>
    </source>
</evidence>
<dbReference type="AlphaFoldDB" id="A0A212KLH2"/>
<keyword evidence="7" id="KW-0170">Cobalt</keyword>
<accession>A0A212KLH2</accession>
<comment type="pathway">
    <text evidence="7">Cofactor biosynthesis; pyridoxine 5'-phosphate biosynthesis; pyridoxine 5'-phosphate from D-erythrose 4-phosphate: step 4/5.</text>
</comment>
<feature type="binding site" evidence="7">
    <location>
        <position position="211"/>
    </location>
    <ligand>
        <name>a divalent metal cation</name>
        <dbReference type="ChEBI" id="CHEBI:60240"/>
        <note>ligand shared between dimeric partners</note>
    </ligand>
</feature>
<organism evidence="8">
    <name type="scientific">uncultured Alphaproteobacteria bacterium</name>
    <dbReference type="NCBI Taxonomy" id="91750"/>
    <lineage>
        <taxon>Bacteria</taxon>
        <taxon>Pseudomonadati</taxon>
        <taxon>Pseudomonadota</taxon>
        <taxon>Alphaproteobacteria</taxon>
        <taxon>environmental samples</taxon>
    </lineage>
</organism>
<dbReference type="GO" id="GO:0051287">
    <property type="term" value="F:NAD binding"/>
    <property type="evidence" value="ECO:0007669"/>
    <property type="project" value="InterPro"/>
</dbReference>
<dbReference type="GO" id="GO:0050897">
    <property type="term" value="F:cobalt ion binding"/>
    <property type="evidence" value="ECO:0007669"/>
    <property type="project" value="UniProtKB-UniRule"/>
</dbReference>
<dbReference type="InterPro" id="IPR037510">
    <property type="entry name" value="PdxA"/>
</dbReference>
<evidence type="ECO:0000256" key="1">
    <source>
        <dbReference type="ARBA" id="ARBA00022490"/>
    </source>
</evidence>
<comment type="catalytic activity">
    <reaction evidence="7">
        <text>4-(phosphooxy)-L-threonine + NAD(+) = 3-amino-2-oxopropyl phosphate + CO2 + NADH</text>
        <dbReference type="Rhea" id="RHEA:32275"/>
        <dbReference type="ChEBI" id="CHEBI:16526"/>
        <dbReference type="ChEBI" id="CHEBI:57279"/>
        <dbReference type="ChEBI" id="CHEBI:57540"/>
        <dbReference type="ChEBI" id="CHEBI:57945"/>
        <dbReference type="ChEBI" id="CHEBI:58452"/>
        <dbReference type="EC" id="1.1.1.262"/>
    </reaction>
</comment>
<dbReference type="EMBL" id="FLUO01000003">
    <property type="protein sequence ID" value="SBW12492.1"/>
    <property type="molecule type" value="Genomic_DNA"/>
</dbReference>
<dbReference type="NCBIfam" id="TIGR00557">
    <property type="entry name" value="pdxA"/>
    <property type="match status" value="1"/>
</dbReference>
<dbReference type="GO" id="GO:0005737">
    <property type="term" value="C:cytoplasm"/>
    <property type="evidence" value="ECO:0007669"/>
    <property type="project" value="UniProtKB-SubCell"/>
</dbReference>
<dbReference type="HAMAP" id="MF_00536">
    <property type="entry name" value="PdxA"/>
    <property type="match status" value="1"/>
</dbReference>
<feature type="binding site" evidence="7">
    <location>
        <position position="136"/>
    </location>
    <ligand>
        <name>substrate</name>
    </ligand>
</feature>
<feature type="binding site" evidence="7">
    <location>
        <position position="283"/>
    </location>
    <ligand>
        <name>substrate</name>
    </ligand>
</feature>
<keyword evidence="3 7" id="KW-0521">NADP</keyword>
<dbReference type="PANTHER" id="PTHR30004:SF6">
    <property type="entry name" value="D-THREONATE 4-PHOSPHATE DEHYDROGENASE"/>
    <property type="match status" value="1"/>
</dbReference>
<dbReference type="Gene3D" id="3.40.718.10">
    <property type="entry name" value="Isopropylmalate Dehydrogenase"/>
    <property type="match status" value="1"/>
</dbReference>
<comment type="function">
    <text evidence="7">Catalyzes the NAD(P)-dependent oxidation of 4-(phosphooxy)-L-threonine (HTP) into 2-amino-3-oxo-4-(phosphooxy)butyric acid which spontaneously decarboxylates to form 3-amino-2-oxopropyl phosphate (AHAP).</text>
</comment>
<feature type="binding site" evidence="7">
    <location>
        <position position="266"/>
    </location>
    <ligand>
        <name>a divalent metal cation</name>
        <dbReference type="ChEBI" id="CHEBI:60240"/>
        <note>ligand shared between dimeric partners</note>
    </ligand>
</feature>
<dbReference type="PANTHER" id="PTHR30004">
    <property type="entry name" value="4-HYDROXYTHREONINE-4-PHOSPHATE DEHYDROGENASE"/>
    <property type="match status" value="1"/>
</dbReference>
<keyword evidence="4 7" id="KW-0560">Oxidoreductase</keyword>
<comment type="subcellular location">
    <subcellularLocation>
        <location evidence="7">Cytoplasm</location>
    </subcellularLocation>
</comment>
<evidence type="ECO:0000256" key="3">
    <source>
        <dbReference type="ARBA" id="ARBA00022857"/>
    </source>
</evidence>
<gene>
    <name evidence="7 8" type="primary">pdxA</name>
    <name evidence="8" type="ORF">KL86APRO_30042</name>
</gene>
<feature type="binding site" evidence="7">
    <location>
        <position position="292"/>
    </location>
    <ligand>
        <name>substrate</name>
    </ligand>
</feature>
<feature type="binding site" evidence="7">
    <location>
        <position position="135"/>
    </location>
    <ligand>
        <name>substrate</name>
    </ligand>
</feature>
<keyword evidence="7" id="KW-0460">Magnesium</keyword>
<keyword evidence="7" id="KW-0862">Zinc</keyword>
<evidence type="ECO:0000313" key="8">
    <source>
        <dbReference type="EMBL" id="SBW12492.1"/>
    </source>
</evidence>
<comment type="similarity">
    <text evidence="7">Belongs to the PdxA family.</text>
</comment>
<dbReference type="GO" id="GO:0042823">
    <property type="term" value="P:pyridoxal phosphate biosynthetic process"/>
    <property type="evidence" value="ECO:0007669"/>
    <property type="project" value="UniProtKB-UniRule"/>
</dbReference>
<dbReference type="UniPathway" id="UPA00244">
    <property type="reaction ID" value="UER00312"/>
</dbReference>
<proteinExistence type="inferred from homology"/>
<comment type="subunit">
    <text evidence="7">Homodimer.</text>
</comment>
<protein>
    <recommendedName>
        <fullName evidence="7">4-hydroxythreonine-4-phosphate dehydrogenase</fullName>
        <ecNumber evidence="7">1.1.1.262</ecNumber>
    </recommendedName>
    <alternativeName>
        <fullName evidence="7">4-(phosphohydroxy)-L-threonine dehydrogenase</fullName>
    </alternativeName>
</protein>
<dbReference type="InterPro" id="IPR005255">
    <property type="entry name" value="PdxA_fam"/>
</dbReference>
<evidence type="ECO:0000256" key="7">
    <source>
        <dbReference type="HAMAP-Rule" id="MF_00536"/>
    </source>
</evidence>
<dbReference type="SUPFAM" id="SSF53659">
    <property type="entry name" value="Isocitrate/Isopropylmalate dehydrogenase-like"/>
    <property type="match status" value="1"/>
</dbReference>